<dbReference type="OrthoDB" id="1046782at2759"/>
<dbReference type="EMBL" id="CVMT01000009">
    <property type="protein sequence ID" value="CRG91395.1"/>
    <property type="molecule type" value="Genomic_DNA"/>
</dbReference>
<dbReference type="AlphaFoldDB" id="A0A0U1M743"/>
<dbReference type="GO" id="GO:0005737">
    <property type="term" value="C:cytoplasm"/>
    <property type="evidence" value="ECO:0007669"/>
    <property type="project" value="TreeGrafter"/>
</dbReference>
<protein>
    <submittedName>
        <fullName evidence="2">Putative serine/threonine-protein kinase fnkE</fullName>
    </submittedName>
</protein>
<dbReference type="PANTHER" id="PTHR44167">
    <property type="entry name" value="OVARIAN-SPECIFIC SERINE/THREONINE-PROTEIN KINASE LOK-RELATED"/>
    <property type="match status" value="1"/>
</dbReference>
<dbReference type="GO" id="GO:0004674">
    <property type="term" value="F:protein serine/threonine kinase activity"/>
    <property type="evidence" value="ECO:0007669"/>
    <property type="project" value="TreeGrafter"/>
</dbReference>
<dbReference type="PANTHER" id="PTHR44167:SF24">
    <property type="entry name" value="SERINE_THREONINE-PROTEIN KINASE CHK2"/>
    <property type="match status" value="1"/>
</dbReference>
<dbReference type="PROSITE" id="PS50011">
    <property type="entry name" value="PROTEIN_KINASE_DOM"/>
    <property type="match status" value="1"/>
</dbReference>
<dbReference type="InterPro" id="IPR000719">
    <property type="entry name" value="Prot_kinase_dom"/>
</dbReference>
<dbReference type="GO" id="GO:0044773">
    <property type="term" value="P:mitotic DNA damage checkpoint signaling"/>
    <property type="evidence" value="ECO:0007669"/>
    <property type="project" value="TreeGrafter"/>
</dbReference>
<accession>A0A0U1M743</accession>
<reference evidence="2 3" key="1">
    <citation type="submission" date="2015-04" db="EMBL/GenBank/DDBJ databases">
        <authorList>
            <person name="Syromyatnikov M.Y."/>
            <person name="Popov V.N."/>
        </authorList>
    </citation>
    <scope>NUCLEOTIDE SEQUENCE [LARGE SCALE GENOMIC DNA]</scope>
    <source>
        <strain evidence="2">WF-38-12</strain>
    </source>
</reference>
<gene>
    <name evidence="2" type="ORF">PISL3812_08443</name>
</gene>
<evidence type="ECO:0000259" key="1">
    <source>
        <dbReference type="PROSITE" id="PS50011"/>
    </source>
</evidence>
<sequence>MPPCAQARSAIHGAVEPHDGRGRIPANERFYPHDKLKKILTRERITEILNCSCERCKQYRRDLKLIGQPSDYIGEILDNAISLFALMISIDAAPFAVSFLNWQVNDKNISNTAEDPSVKIGEKYWSHFHRKRREDSKLVEDGFRDHWFQFAIPTLTSPVYHIFHADTILPFVEQVQLGKTDEDGRVVNEGAYGTVYACKIWPAYNKLPNSEGIDWFVRKELDVPTRLFNAERENLEMANRLQDPHIVKIIKTYKHGNKYNIIFPRSRTNLRHYLREDRFENPTSPVEANPLWQQVLGVAKALHRIIYFDVNTLSTSNEVGYYGFHFDLKPENILVEDNDTLLISDFGQATFVKRGGSSRVDGHGGTEAYAPPEIDNLNERQTRRYDIWSLGCVLIEIVTVIVRGSRDLEEFDRLRVTSTANMTDDRFFEIDPTFEGPGRKYRIKAAILDWIEALPRRVTSSKSREFLEEIVCLIKEMLAVDASKRAWSGEVVRRLSDILRRNHERNDVQLELPAARDGESAVGATELSKIKYALGKRDLDEEELLFRGTTPSAAYAFEDDKFSFSIPRDTYQMQSVLTGQCVEQSCVVQEVEYTPAHERIGKLTRWLKGHKLHGIEKACVVQLWKETDYTGQELGMRSNRVRQSMRPPRDLVQVENLPLNRLAIFHSNRIVVVPISLNWTIEMPSNEADLKFLRIIPRDATKDPYVNAATLDVSADKGTENYFYPGIPLDTSLLRKQEESNRFECSKIILHFNQLEERDAFYEKFKGMRNSLKNKSKRPSS</sequence>
<dbReference type="OMA" id="RINMERV"/>
<dbReference type="GO" id="GO:0005634">
    <property type="term" value="C:nucleus"/>
    <property type="evidence" value="ECO:0007669"/>
    <property type="project" value="TreeGrafter"/>
</dbReference>
<dbReference type="SMART" id="SM00220">
    <property type="entry name" value="S_TKc"/>
    <property type="match status" value="1"/>
</dbReference>
<dbReference type="InterPro" id="IPR011009">
    <property type="entry name" value="Kinase-like_dom_sf"/>
</dbReference>
<keyword evidence="2" id="KW-0418">Kinase</keyword>
<dbReference type="GO" id="GO:0005524">
    <property type="term" value="F:ATP binding"/>
    <property type="evidence" value="ECO:0007669"/>
    <property type="project" value="InterPro"/>
</dbReference>
<dbReference type="Pfam" id="PF00069">
    <property type="entry name" value="Pkinase"/>
    <property type="match status" value="1"/>
</dbReference>
<name>A0A0U1M743_TALIS</name>
<proteinExistence type="predicted"/>
<keyword evidence="3" id="KW-1185">Reference proteome</keyword>
<evidence type="ECO:0000313" key="2">
    <source>
        <dbReference type="EMBL" id="CRG91395.1"/>
    </source>
</evidence>
<keyword evidence="2" id="KW-0808">Transferase</keyword>
<dbReference type="CDD" id="cd00180">
    <property type="entry name" value="PKc"/>
    <property type="match status" value="1"/>
</dbReference>
<evidence type="ECO:0000313" key="3">
    <source>
        <dbReference type="Proteomes" id="UP000054383"/>
    </source>
</evidence>
<dbReference type="SUPFAM" id="SSF56112">
    <property type="entry name" value="Protein kinase-like (PK-like)"/>
    <property type="match status" value="1"/>
</dbReference>
<feature type="domain" description="Protein kinase" evidence="1">
    <location>
        <begin position="181"/>
        <end position="499"/>
    </location>
</feature>
<dbReference type="Proteomes" id="UP000054383">
    <property type="component" value="Unassembled WGS sequence"/>
</dbReference>
<dbReference type="Gene3D" id="1.10.510.10">
    <property type="entry name" value="Transferase(Phosphotransferase) domain 1"/>
    <property type="match status" value="1"/>
</dbReference>
<organism evidence="2 3">
    <name type="scientific">Talaromyces islandicus</name>
    <name type="common">Penicillium islandicum</name>
    <dbReference type="NCBI Taxonomy" id="28573"/>
    <lineage>
        <taxon>Eukaryota</taxon>
        <taxon>Fungi</taxon>
        <taxon>Dikarya</taxon>
        <taxon>Ascomycota</taxon>
        <taxon>Pezizomycotina</taxon>
        <taxon>Eurotiomycetes</taxon>
        <taxon>Eurotiomycetidae</taxon>
        <taxon>Eurotiales</taxon>
        <taxon>Trichocomaceae</taxon>
        <taxon>Talaromyces</taxon>
        <taxon>Talaromyces sect. Islandici</taxon>
    </lineage>
</organism>